<organism evidence="1 2">
    <name type="scientific">Cymbomonas tetramitiformis</name>
    <dbReference type="NCBI Taxonomy" id="36881"/>
    <lineage>
        <taxon>Eukaryota</taxon>
        <taxon>Viridiplantae</taxon>
        <taxon>Chlorophyta</taxon>
        <taxon>Pyramimonadophyceae</taxon>
        <taxon>Pyramimonadales</taxon>
        <taxon>Pyramimonadaceae</taxon>
        <taxon>Cymbomonas</taxon>
    </lineage>
</organism>
<dbReference type="InterPro" id="IPR011989">
    <property type="entry name" value="ARM-like"/>
</dbReference>
<sequence length="312" mass="33964">MRISPPNVNNSVFDWALRAVEAPLTVLAPNTGCLQAGYSSADYSKVEKALTDGPSEVISALRDHPNHNRVQYIGSWALHILSYQEQDETLNKIPVATTPQELIDLGVLEVLADTFKHNRENPATQKFAMSVVCNLFDQTPSLPDGSMDLSFLSELVESLAALRSFEEVQQCGLLACINAGLAGVHFKKFLVQKTGIVERLAGRKGILAVHKNRAYIISYAWDLVEVLGADDPMAQVPPACAAGRPTTLLFCSVADTVRCRWAAASCPGTLMTQFVGKSCGIGAETMAASPLQWPQPDTTRPTWHLARDWGSR</sequence>
<dbReference type="AlphaFoldDB" id="A0AAE0KVJ8"/>
<dbReference type="InterPro" id="IPR016024">
    <property type="entry name" value="ARM-type_fold"/>
</dbReference>
<comment type="caution">
    <text evidence="1">The sequence shown here is derived from an EMBL/GenBank/DDBJ whole genome shotgun (WGS) entry which is preliminary data.</text>
</comment>
<dbReference type="SUPFAM" id="SSF48371">
    <property type="entry name" value="ARM repeat"/>
    <property type="match status" value="1"/>
</dbReference>
<dbReference type="Gene3D" id="1.25.10.10">
    <property type="entry name" value="Leucine-rich Repeat Variant"/>
    <property type="match status" value="1"/>
</dbReference>
<evidence type="ECO:0000313" key="2">
    <source>
        <dbReference type="Proteomes" id="UP001190700"/>
    </source>
</evidence>
<dbReference type="Proteomes" id="UP001190700">
    <property type="component" value="Unassembled WGS sequence"/>
</dbReference>
<evidence type="ECO:0000313" key="1">
    <source>
        <dbReference type="EMBL" id="KAK3262351.1"/>
    </source>
</evidence>
<accession>A0AAE0KVJ8</accession>
<gene>
    <name evidence="1" type="ORF">CYMTET_28790</name>
</gene>
<reference evidence="1 2" key="1">
    <citation type="journal article" date="2015" name="Genome Biol. Evol.">
        <title>Comparative Genomics of a Bacterivorous Green Alga Reveals Evolutionary Causalities and Consequences of Phago-Mixotrophic Mode of Nutrition.</title>
        <authorList>
            <person name="Burns J.A."/>
            <person name="Paasch A."/>
            <person name="Narechania A."/>
            <person name="Kim E."/>
        </authorList>
    </citation>
    <scope>NUCLEOTIDE SEQUENCE [LARGE SCALE GENOMIC DNA]</scope>
    <source>
        <strain evidence="1 2">PLY_AMNH</strain>
    </source>
</reference>
<protein>
    <submittedName>
        <fullName evidence="1">Uncharacterized protein</fullName>
    </submittedName>
</protein>
<dbReference type="EMBL" id="LGRX02016276">
    <property type="protein sequence ID" value="KAK3262351.1"/>
    <property type="molecule type" value="Genomic_DNA"/>
</dbReference>
<name>A0AAE0KVJ8_9CHLO</name>
<proteinExistence type="predicted"/>
<keyword evidence="2" id="KW-1185">Reference proteome</keyword>